<evidence type="ECO:0000259" key="2">
    <source>
        <dbReference type="Pfam" id="PF00535"/>
    </source>
</evidence>
<dbReference type="SUPFAM" id="SSF53448">
    <property type="entry name" value="Nucleotide-diphospho-sugar transferases"/>
    <property type="match status" value="1"/>
</dbReference>
<dbReference type="InterPro" id="IPR029044">
    <property type="entry name" value="Nucleotide-diphossugar_trans"/>
</dbReference>
<dbReference type="GO" id="GO:0016740">
    <property type="term" value="F:transferase activity"/>
    <property type="evidence" value="ECO:0007669"/>
    <property type="project" value="UniProtKB-KW"/>
</dbReference>
<dbReference type="RefSeq" id="WP_188541599.1">
    <property type="nucleotide sequence ID" value="NZ_BMFT01000003.1"/>
</dbReference>
<dbReference type="EMBL" id="BMFT01000003">
    <property type="protein sequence ID" value="GGH34000.1"/>
    <property type="molecule type" value="Genomic_DNA"/>
</dbReference>
<feature type="domain" description="Glycosyltransferase 2-like" evidence="2">
    <location>
        <begin position="6"/>
        <end position="161"/>
    </location>
</feature>
<dbReference type="PANTHER" id="PTHR22916">
    <property type="entry name" value="GLYCOSYLTRANSFERASE"/>
    <property type="match status" value="1"/>
</dbReference>
<evidence type="ECO:0000313" key="4">
    <source>
        <dbReference type="Proteomes" id="UP000659344"/>
    </source>
</evidence>
<organism evidence="3 4">
    <name type="scientific">Paenibacillus segetis</name>
    <dbReference type="NCBI Taxonomy" id="1325360"/>
    <lineage>
        <taxon>Bacteria</taxon>
        <taxon>Bacillati</taxon>
        <taxon>Bacillota</taxon>
        <taxon>Bacilli</taxon>
        <taxon>Bacillales</taxon>
        <taxon>Paenibacillaceae</taxon>
        <taxon>Paenibacillus</taxon>
    </lineage>
</organism>
<accession>A0ABQ1YPW1</accession>
<dbReference type="Proteomes" id="UP000659344">
    <property type="component" value="Unassembled WGS sequence"/>
</dbReference>
<keyword evidence="3" id="KW-0808">Transferase</keyword>
<protein>
    <submittedName>
        <fullName evidence="3">Glycosyl transferase family 2</fullName>
    </submittedName>
</protein>
<comment type="similarity">
    <text evidence="1">Belongs to the glycosyltransferase 2 family.</text>
</comment>
<keyword evidence="4" id="KW-1185">Reference proteome</keyword>
<name>A0ABQ1YPW1_9BACL</name>
<sequence length="241" mass="27781">MRPMVTVVIPFYNCPYVDQAVRSALEQSYNPIEIIVVDDGSTQFADRLAPFHPYIHYLGKANGGTATALNHGIRHASGEYIAWLSSDDIFYRDKIHNQVHFMQEQQALISHSNFNYIDAHSEVTKYAAAPLSVLQSVVDFYRCFLNANPVNGCTVMIKRDLFNTVGLFDESLPYTHDVDFWYRVIQRGFNFPFLNESLVGYRWHEAMGTLIHKEKINHEYACTQARYRDPLMQIISQLYIG</sequence>
<evidence type="ECO:0000256" key="1">
    <source>
        <dbReference type="ARBA" id="ARBA00006739"/>
    </source>
</evidence>
<proteinExistence type="inferred from homology"/>
<reference evidence="4" key="1">
    <citation type="journal article" date="2019" name="Int. J. Syst. Evol. Microbiol.">
        <title>The Global Catalogue of Microorganisms (GCM) 10K type strain sequencing project: providing services to taxonomists for standard genome sequencing and annotation.</title>
        <authorList>
            <consortium name="The Broad Institute Genomics Platform"/>
            <consortium name="The Broad Institute Genome Sequencing Center for Infectious Disease"/>
            <person name="Wu L."/>
            <person name="Ma J."/>
        </authorList>
    </citation>
    <scope>NUCLEOTIDE SEQUENCE [LARGE SCALE GENOMIC DNA]</scope>
    <source>
        <strain evidence="4">CGMCC 1.12769</strain>
    </source>
</reference>
<gene>
    <name evidence="3" type="ORF">GCM10008013_39490</name>
</gene>
<comment type="caution">
    <text evidence="3">The sequence shown here is derived from an EMBL/GenBank/DDBJ whole genome shotgun (WGS) entry which is preliminary data.</text>
</comment>
<dbReference type="Gene3D" id="3.90.550.10">
    <property type="entry name" value="Spore Coat Polysaccharide Biosynthesis Protein SpsA, Chain A"/>
    <property type="match status" value="1"/>
</dbReference>
<dbReference type="PANTHER" id="PTHR22916:SF3">
    <property type="entry name" value="UDP-GLCNAC:BETAGAL BETA-1,3-N-ACETYLGLUCOSAMINYLTRANSFERASE-LIKE PROTEIN 1"/>
    <property type="match status" value="1"/>
</dbReference>
<dbReference type="Pfam" id="PF00535">
    <property type="entry name" value="Glycos_transf_2"/>
    <property type="match status" value="1"/>
</dbReference>
<dbReference type="InterPro" id="IPR001173">
    <property type="entry name" value="Glyco_trans_2-like"/>
</dbReference>
<evidence type="ECO:0000313" key="3">
    <source>
        <dbReference type="EMBL" id="GGH34000.1"/>
    </source>
</evidence>